<sequence length="255" mass="27510">MPSYLITGASRGLGLGFVTELLKKKENTVIATARNTAGSPGLQKLKQEHPDGRLILLDLDVTSADSIKTAAEATNKLLLGGLGNLISNAGVYYNGLKTFDELHVIYRIVEDLQKEVNFNITSQLLLLRAFVPLVRKSQAKKILVITSGLGSIQNAPYTPNLANGYSVAKAALNMLVRKYSAVLKNEGITTALLHPGWVGSTDIGNGISDWMNAYAPDYENLSLETSAAGCMKVLDTLTPKDNGEFFNHDGTKIPF</sequence>
<keyword evidence="3" id="KW-0560">Oxidoreductase</keyword>
<dbReference type="PROSITE" id="PS00061">
    <property type="entry name" value="ADH_SHORT"/>
    <property type="match status" value="1"/>
</dbReference>
<dbReference type="Pfam" id="PF00106">
    <property type="entry name" value="adh_short"/>
    <property type="match status" value="1"/>
</dbReference>
<dbReference type="InterPro" id="IPR036291">
    <property type="entry name" value="NAD(P)-bd_dom_sf"/>
</dbReference>
<dbReference type="AlphaFoldDB" id="A0A8H8TXU0"/>
<name>A0A8H8TXU0_9HELO</name>
<keyword evidence="5" id="KW-1185">Reference proteome</keyword>
<dbReference type="CDD" id="cd05325">
    <property type="entry name" value="carb_red_sniffer_like_SDR_c"/>
    <property type="match status" value="1"/>
</dbReference>
<keyword evidence="2" id="KW-0521">NADP</keyword>
<dbReference type="Gene3D" id="3.40.50.720">
    <property type="entry name" value="NAD(P)-binding Rossmann-like Domain"/>
    <property type="match status" value="1"/>
</dbReference>
<organism evidence="4 5">
    <name type="scientific">Lachnellula hyalina</name>
    <dbReference type="NCBI Taxonomy" id="1316788"/>
    <lineage>
        <taxon>Eukaryota</taxon>
        <taxon>Fungi</taxon>
        <taxon>Dikarya</taxon>
        <taxon>Ascomycota</taxon>
        <taxon>Pezizomycotina</taxon>
        <taxon>Leotiomycetes</taxon>
        <taxon>Helotiales</taxon>
        <taxon>Lachnaceae</taxon>
        <taxon>Lachnellula</taxon>
    </lineage>
</organism>
<dbReference type="InterPro" id="IPR020904">
    <property type="entry name" value="Sc_DH/Rdtase_CS"/>
</dbReference>
<dbReference type="PANTHER" id="PTHR43544:SF7">
    <property type="entry name" value="NADB-LER2"/>
    <property type="match status" value="1"/>
</dbReference>
<dbReference type="OrthoDB" id="5296at2759"/>
<dbReference type="GeneID" id="41987089"/>
<dbReference type="PANTHER" id="PTHR43544">
    <property type="entry name" value="SHORT-CHAIN DEHYDROGENASE/REDUCTASE"/>
    <property type="match status" value="1"/>
</dbReference>
<dbReference type="InterPro" id="IPR002347">
    <property type="entry name" value="SDR_fam"/>
</dbReference>
<dbReference type="GO" id="GO:0016491">
    <property type="term" value="F:oxidoreductase activity"/>
    <property type="evidence" value="ECO:0007669"/>
    <property type="project" value="UniProtKB-KW"/>
</dbReference>
<evidence type="ECO:0000256" key="2">
    <source>
        <dbReference type="ARBA" id="ARBA00022857"/>
    </source>
</evidence>
<dbReference type="Proteomes" id="UP000431533">
    <property type="component" value="Unassembled WGS sequence"/>
</dbReference>
<reference evidence="4 5" key="1">
    <citation type="submission" date="2018-05" db="EMBL/GenBank/DDBJ databases">
        <title>Genome sequencing and assembly of the regulated plant pathogen Lachnellula willkommii and related sister species for the development of diagnostic species identification markers.</title>
        <authorList>
            <person name="Giroux E."/>
            <person name="Bilodeau G."/>
        </authorList>
    </citation>
    <scope>NUCLEOTIDE SEQUENCE [LARGE SCALE GENOMIC DNA]</scope>
    <source>
        <strain evidence="4 5">CBS 185.66</strain>
    </source>
</reference>
<evidence type="ECO:0000256" key="3">
    <source>
        <dbReference type="ARBA" id="ARBA00023002"/>
    </source>
</evidence>
<accession>A0A8H8TXU0</accession>
<protein>
    <submittedName>
        <fullName evidence="4">Putative oxidoreductase</fullName>
    </submittedName>
</protein>
<dbReference type="PRINTS" id="PR00081">
    <property type="entry name" value="GDHRDH"/>
</dbReference>
<proteinExistence type="inferred from homology"/>
<dbReference type="SUPFAM" id="SSF51735">
    <property type="entry name" value="NAD(P)-binding Rossmann-fold domains"/>
    <property type="match status" value="1"/>
</dbReference>
<gene>
    <name evidence="4" type="ORF">LHYA1_G006891</name>
</gene>
<evidence type="ECO:0000313" key="5">
    <source>
        <dbReference type="Proteomes" id="UP000431533"/>
    </source>
</evidence>
<comment type="caution">
    <text evidence="4">The sequence shown here is derived from an EMBL/GenBank/DDBJ whole genome shotgun (WGS) entry which is preliminary data.</text>
</comment>
<comment type="similarity">
    <text evidence="1">Belongs to the short-chain dehydrogenases/reductases (SDR) family.</text>
</comment>
<dbReference type="InterPro" id="IPR051468">
    <property type="entry name" value="Fungal_SecMetab_SDRs"/>
</dbReference>
<dbReference type="EMBL" id="QGMH01000122">
    <property type="protein sequence ID" value="TVY24670.1"/>
    <property type="molecule type" value="Genomic_DNA"/>
</dbReference>
<dbReference type="RefSeq" id="XP_031003458.1">
    <property type="nucleotide sequence ID" value="XM_031151824.1"/>
</dbReference>
<dbReference type="GO" id="GO:0005737">
    <property type="term" value="C:cytoplasm"/>
    <property type="evidence" value="ECO:0007669"/>
    <property type="project" value="TreeGrafter"/>
</dbReference>
<evidence type="ECO:0000313" key="4">
    <source>
        <dbReference type="EMBL" id="TVY24670.1"/>
    </source>
</evidence>
<evidence type="ECO:0000256" key="1">
    <source>
        <dbReference type="ARBA" id="ARBA00006484"/>
    </source>
</evidence>